<feature type="domain" description="Aminoacyl-transfer RNA synthetases class-II family profile" evidence="15">
    <location>
        <begin position="300"/>
        <end position="574"/>
    </location>
</feature>
<dbReference type="PRINTS" id="PR01047">
    <property type="entry name" value="TRNASYNTHTHR"/>
</dbReference>
<name>A0AAC9MYH2_9PSEU</name>
<dbReference type="InterPro" id="IPR002314">
    <property type="entry name" value="aa-tRNA-synt_IIb"/>
</dbReference>
<keyword evidence="6 14" id="KW-0479">Metal-binding</keyword>
<dbReference type="Gene3D" id="3.30.930.10">
    <property type="entry name" value="Bira Bifunctional Protein, Domain 2"/>
    <property type="match status" value="1"/>
</dbReference>
<dbReference type="AlphaFoldDB" id="A0AAC9MYH2"/>
<keyword evidence="4 14" id="KW-0820">tRNA-binding</keyword>
<evidence type="ECO:0000256" key="9">
    <source>
        <dbReference type="ARBA" id="ARBA00022840"/>
    </source>
</evidence>
<evidence type="ECO:0000259" key="16">
    <source>
        <dbReference type="PROSITE" id="PS51880"/>
    </source>
</evidence>
<comment type="similarity">
    <text evidence="2 14">Belongs to the class-II aminoacyl-tRNA synthetase family.</text>
</comment>
<dbReference type="SMART" id="SM00863">
    <property type="entry name" value="tRNA_SAD"/>
    <property type="match status" value="1"/>
</dbReference>
<dbReference type="Gene3D" id="3.40.50.800">
    <property type="entry name" value="Anticodon-binding domain"/>
    <property type="match status" value="1"/>
</dbReference>
<comment type="cofactor">
    <cofactor evidence="14">
        <name>Zn(2+)</name>
        <dbReference type="ChEBI" id="CHEBI:29105"/>
    </cofactor>
    <text evidence="14">Binds 1 zinc ion per subunit.</text>
</comment>
<dbReference type="PANTHER" id="PTHR11451:SF44">
    <property type="entry name" value="THREONINE--TRNA LIGASE, CHLOROPLASTIC_MITOCHONDRIAL 2"/>
    <property type="match status" value="1"/>
</dbReference>
<dbReference type="PROSITE" id="PS51880">
    <property type="entry name" value="TGS"/>
    <property type="match status" value="1"/>
</dbReference>
<dbReference type="GO" id="GO:0005737">
    <property type="term" value="C:cytoplasm"/>
    <property type="evidence" value="ECO:0007669"/>
    <property type="project" value="UniProtKB-SubCell"/>
</dbReference>
<dbReference type="EC" id="6.1.1.3" evidence="14"/>
<dbReference type="Pfam" id="PF07973">
    <property type="entry name" value="tRNA_SAD"/>
    <property type="match status" value="1"/>
</dbReference>
<evidence type="ECO:0000313" key="18">
    <source>
        <dbReference type="Proteomes" id="UP000095210"/>
    </source>
</evidence>
<dbReference type="InterPro" id="IPR018163">
    <property type="entry name" value="Thr/Ala-tRNA-synth_IIc_edit"/>
</dbReference>
<dbReference type="InterPro" id="IPR012947">
    <property type="entry name" value="tRNA_SAD"/>
</dbReference>
<dbReference type="InterPro" id="IPR004154">
    <property type="entry name" value="Anticodon-bd"/>
</dbReference>
<keyword evidence="8 14" id="KW-0862">Zinc</keyword>
<evidence type="ECO:0000256" key="1">
    <source>
        <dbReference type="ARBA" id="ARBA00004496"/>
    </source>
</evidence>
<keyword evidence="7 14" id="KW-0547">Nucleotide-binding</keyword>
<organism evidence="17 18">
    <name type="scientific">Actinoalloteichus hymeniacidonis</name>
    <dbReference type="NCBI Taxonomy" id="340345"/>
    <lineage>
        <taxon>Bacteria</taxon>
        <taxon>Bacillati</taxon>
        <taxon>Actinomycetota</taxon>
        <taxon>Actinomycetes</taxon>
        <taxon>Pseudonocardiales</taxon>
        <taxon>Pseudonocardiaceae</taxon>
        <taxon>Actinoalloteichus</taxon>
    </lineage>
</organism>
<evidence type="ECO:0000256" key="12">
    <source>
        <dbReference type="ARBA" id="ARBA00023146"/>
    </source>
</evidence>
<reference evidence="18" key="1">
    <citation type="submission" date="2016-03" db="EMBL/GenBank/DDBJ databases">
        <title>Complete genome sequence of the type strain Actinoalloteichus hymeniacidonis DSM 45092.</title>
        <authorList>
            <person name="Schaffert L."/>
            <person name="Albersmeier A."/>
            <person name="Winkler A."/>
            <person name="Kalinowski J."/>
            <person name="Zotchev S."/>
            <person name="Ruckert C."/>
        </authorList>
    </citation>
    <scope>NUCLEOTIDE SEQUENCE [LARGE SCALE GENOMIC DNA]</scope>
    <source>
        <strain evidence="18">HPA177(T) (DSM 45092(T))</strain>
    </source>
</reference>
<evidence type="ECO:0000259" key="15">
    <source>
        <dbReference type="PROSITE" id="PS50862"/>
    </source>
</evidence>
<dbReference type="FunFam" id="3.30.54.20:FF:000003">
    <property type="entry name" value="Threonine--tRNA ligase"/>
    <property type="match status" value="1"/>
</dbReference>
<dbReference type="InterPro" id="IPR047246">
    <property type="entry name" value="ThrRS_anticodon"/>
</dbReference>
<dbReference type="SUPFAM" id="SSF55681">
    <property type="entry name" value="Class II aaRS and biotin synthetases"/>
    <property type="match status" value="1"/>
</dbReference>
<evidence type="ECO:0000256" key="7">
    <source>
        <dbReference type="ARBA" id="ARBA00022741"/>
    </source>
</evidence>
<feature type="binding site" evidence="14">
    <location>
        <position position="374"/>
    </location>
    <ligand>
        <name>Zn(2+)</name>
        <dbReference type="ChEBI" id="CHEBI:29105"/>
        <note>catalytic</note>
    </ligand>
</feature>
<evidence type="ECO:0000256" key="4">
    <source>
        <dbReference type="ARBA" id="ARBA00022555"/>
    </source>
</evidence>
<feature type="binding site" evidence="14">
    <location>
        <position position="425"/>
    </location>
    <ligand>
        <name>Zn(2+)</name>
        <dbReference type="ChEBI" id="CHEBI:29105"/>
        <note>catalytic</note>
    </ligand>
</feature>
<dbReference type="FunFam" id="3.30.930.10:FF:000019">
    <property type="entry name" value="Threonine--tRNA ligase"/>
    <property type="match status" value="1"/>
</dbReference>
<dbReference type="GO" id="GO:0046872">
    <property type="term" value="F:metal ion binding"/>
    <property type="evidence" value="ECO:0007669"/>
    <property type="project" value="UniProtKB-KW"/>
</dbReference>
<dbReference type="InterPro" id="IPR045864">
    <property type="entry name" value="aa-tRNA-synth_II/BPL/LPL"/>
</dbReference>
<evidence type="ECO:0000256" key="11">
    <source>
        <dbReference type="ARBA" id="ARBA00022917"/>
    </source>
</evidence>
<comment type="subcellular location">
    <subcellularLocation>
        <location evidence="1 14">Cytoplasm</location>
    </subcellularLocation>
</comment>
<dbReference type="PROSITE" id="PS50862">
    <property type="entry name" value="AA_TRNA_LIGASE_II"/>
    <property type="match status" value="1"/>
</dbReference>
<evidence type="ECO:0000256" key="10">
    <source>
        <dbReference type="ARBA" id="ARBA00022884"/>
    </source>
</evidence>
<dbReference type="Proteomes" id="UP000095210">
    <property type="component" value="Chromosome"/>
</dbReference>
<dbReference type="GO" id="GO:0006435">
    <property type="term" value="P:threonyl-tRNA aminoacylation"/>
    <property type="evidence" value="ECO:0007669"/>
    <property type="project" value="UniProtKB-UniRule"/>
</dbReference>
<dbReference type="CDD" id="cd00771">
    <property type="entry name" value="ThrRS_core"/>
    <property type="match status" value="1"/>
</dbReference>
<dbReference type="Gene3D" id="3.30.980.10">
    <property type="entry name" value="Threonyl-trna Synthetase, Chain A, domain 2"/>
    <property type="match status" value="1"/>
</dbReference>
<accession>A0AAC9MYH2</accession>
<dbReference type="CDD" id="cd00860">
    <property type="entry name" value="ThrRS_anticodon"/>
    <property type="match status" value="1"/>
</dbReference>
<dbReference type="GO" id="GO:0005524">
    <property type="term" value="F:ATP binding"/>
    <property type="evidence" value="ECO:0007669"/>
    <property type="project" value="UniProtKB-UniRule"/>
</dbReference>
<dbReference type="Pfam" id="PF03129">
    <property type="entry name" value="HGTP_anticodon"/>
    <property type="match status" value="1"/>
</dbReference>
<feature type="domain" description="TGS" evidence="16">
    <location>
        <begin position="1"/>
        <end position="67"/>
    </location>
</feature>
<dbReference type="InterPro" id="IPR002320">
    <property type="entry name" value="Thr-tRNA-ligase_IIa"/>
</dbReference>
<dbReference type="EMBL" id="CP014859">
    <property type="protein sequence ID" value="AOS62881.1"/>
    <property type="molecule type" value="Genomic_DNA"/>
</dbReference>
<evidence type="ECO:0000256" key="2">
    <source>
        <dbReference type="ARBA" id="ARBA00008226"/>
    </source>
</evidence>
<evidence type="ECO:0000256" key="8">
    <source>
        <dbReference type="ARBA" id="ARBA00022833"/>
    </source>
</evidence>
<keyword evidence="10 14" id="KW-0694">RNA-binding</keyword>
<evidence type="ECO:0000256" key="13">
    <source>
        <dbReference type="ARBA" id="ARBA00049515"/>
    </source>
</evidence>
<dbReference type="InterPro" id="IPR036621">
    <property type="entry name" value="Anticodon-bd_dom_sf"/>
</dbReference>
<dbReference type="InterPro" id="IPR006195">
    <property type="entry name" value="aa-tRNA-synth_II"/>
</dbReference>
<dbReference type="NCBIfam" id="TIGR00418">
    <property type="entry name" value="thrS"/>
    <property type="match status" value="1"/>
</dbReference>
<keyword evidence="3 14" id="KW-0963">Cytoplasm</keyword>
<evidence type="ECO:0000256" key="5">
    <source>
        <dbReference type="ARBA" id="ARBA00022598"/>
    </source>
</evidence>
<keyword evidence="11 14" id="KW-0648">Protein biosynthesis</keyword>
<evidence type="ECO:0000256" key="14">
    <source>
        <dbReference type="HAMAP-Rule" id="MF_00184"/>
    </source>
</evidence>
<dbReference type="GO" id="GO:0004829">
    <property type="term" value="F:threonine-tRNA ligase activity"/>
    <property type="evidence" value="ECO:0007669"/>
    <property type="project" value="UniProtKB-UniRule"/>
</dbReference>
<dbReference type="InterPro" id="IPR033728">
    <property type="entry name" value="ThrRS_core"/>
</dbReference>
<keyword evidence="5 14" id="KW-0436">Ligase</keyword>
<evidence type="ECO:0000313" key="17">
    <source>
        <dbReference type="EMBL" id="AOS62881.1"/>
    </source>
</evidence>
<dbReference type="Pfam" id="PF00587">
    <property type="entry name" value="tRNA-synt_2b"/>
    <property type="match status" value="1"/>
</dbReference>
<dbReference type="Gene3D" id="3.30.54.20">
    <property type="match status" value="1"/>
</dbReference>
<keyword evidence="18" id="KW-1185">Reference proteome</keyword>
<dbReference type="HAMAP" id="MF_00184">
    <property type="entry name" value="Thr_tRNA_synth"/>
    <property type="match status" value="1"/>
</dbReference>
<dbReference type="SUPFAM" id="SSF52954">
    <property type="entry name" value="Class II aaRS ABD-related"/>
    <property type="match status" value="1"/>
</dbReference>
<keyword evidence="12 14" id="KW-0030">Aminoacyl-tRNA synthetase</keyword>
<evidence type="ECO:0000256" key="3">
    <source>
        <dbReference type="ARBA" id="ARBA00022490"/>
    </source>
</evidence>
<comment type="caution">
    <text evidence="14">Lacks conserved residue(s) required for the propagation of feature annotation.</text>
</comment>
<comment type="subunit">
    <text evidence="14">Homodimer.</text>
</comment>
<keyword evidence="9 14" id="KW-0067">ATP-binding</keyword>
<gene>
    <name evidence="14" type="primary">thrS</name>
    <name evidence="17" type="ORF">TL08_10335</name>
</gene>
<dbReference type="FunFam" id="3.40.50.800:FF:000001">
    <property type="entry name" value="Threonine--tRNA ligase"/>
    <property type="match status" value="1"/>
</dbReference>
<proteinExistence type="inferred from homology"/>
<comment type="catalytic activity">
    <reaction evidence="13 14">
        <text>tRNA(Thr) + L-threonine + ATP = L-threonyl-tRNA(Thr) + AMP + diphosphate + H(+)</text>
        <dbReference type="Rhea" id="RHEA:24624"/>
        <dbReference type="Rhea" id="RHEA-COMP:9670"/>
        <dbReference type="Rhea" id="RHEA-COMP:9704"/>
        <dbReference type="ChEBI" id="CHEBI:15378"/>
        <dbReference type="ChEBI" id="CHEBI:30616"/>
        <dbReference type="ChEBI" id="CHEBI:33019"/>
        <dbReference type="ChEBI" id="CHEBI:57926"/>
        <dbReference type="ChEBI" id="CHEBI:78442"/>
        <dbReference type="ChEBI" id="CHEBI:78534"/>
        <dbReference type="ChEBI" id="CHEBI:456215"/>
        <dbReference type="EC" id="6.1.1.3"/>
    </reaction>
</comment>
<dbReference type="InterPro" id="IPR004095">
    <property type="entry name" value="TGS"/>
</dbReference>
<dbReference type="SUPFAM" id="SSF55186">
    <property type="entry name" value="ThrRS/AlaRS common domain"/>
    <property type="match status" value="1"/>
</dbReference>
<dbReference type="KEGG" id="ahm:TL08_10335"/>
<feature type="binding site" evidence="14">
    <location>
        <position position="551"/>
    </location>
    <ligand>
        <name>Zn(2+)</name>
        <dbReference type="ChEBI" id="CHEBI:29105"/>
        <note>catalytic</note>
    </ligand>
</feature>
<evidence type="ECO:0000256" key="6">
    <source>
        <dbReference type="ARBA" id="ARBA00022723"/>
    </source>
</evidence>
<dbReference type="RefSeq" id="WP_069853532.1">
    <property type="nucleotide sequence ID" value="NZ_CP014859.1"/>
</dbReference>
<dbReference type="GO" id="GO:0000049">
    <property type="term" value="F:tRNA binding"/>
    <property type="evidence" value="ECO:0007669"/>
    <property type="project" value="UniProtKB-KW"/>
</dbReference>
<dbReference type="PANTHER" id="PTHR11451">
    <property type="entry name" value="THREONINE-TRNA LIGASE"/>
    <property type="match status" value="1"/>
</dbReference>
<protein>
    <recommendedName>
        <fullName evidence="14">Threonine--tRNA ligase</fullName>
        <ecNumber evidence="14">6.1.1.3</ecNumber>
    </recommendedName>
    <alternativeName>
        <fullName evidence="14">Threonyl-tRNA synthetase</fullName>
        <shortName evidence="14">ThrRS</shortName>
    </alternativeName>
</protein>
<sequence>MSRPQSPPPESAVPLRVHAGTTVGTSVREAGLSVKGSDAVLVVRDAAGVLRDLSWTPETDTDVTPVAANTPDGRAVIRHSTAHVLAQAVQDLFPEAKLGIGPPVTDGFYYDFDMPRPFTPEDLKALEKRMKQIVKGAQRFSRRVVDSVASAKEELASEPYKLELVDIKGETADVTVDTSEVMEVGGAELTIYDNLDPRTGDRIWSDLCRGPHIPTTKHIPAFKLTRTAAAYWRGNDKNPQLQRVYGTAWESTEALDEYLELQAEAERRDHRRLGAELDLFSFPEEIGSGLPVFHPKGGIIRRELENYSRRRHEEAGYEFVYTPHITKSALFETSGHLDWYADGMFPPMQLDAEFNEDGTVRKPGQDYYLKPMNCPFHNLIFKARGRSYRELPLRTFEFGSVYRYEKSGVVHGLTRVRGLTMDDAHIYCAPEQVRDEIRSLLTFVLDLLGDYGLSDFYLELSTRDPEKSVGSDEIWETATETLREVAEASGLELVPDPGGAAFYGPKISVQARDALGRTWQMSTIQLDFNLPERFGLEYTSASGRERPVMIHRALFGSIERFFGILTEHYAGAFPAWLAPVQVVGIPIADDHVEHLRGVQKALKAKGLRMDVDDSDDRMQRKIRNHTTQKVPFLLLAGDKDVEAGAVSFRFRDGGQINNVPVDQAIAALTDWVGRRENASPNAEIFDPAKLG</sequence>